<dbReference type="eggNOG" id="ENOG50330TS">
    <property type="taxonomic scope" value="Bacteria"/>
</dbReference>
<dbReference type="Pfam" id="PF13670">
    <property type="entry name" value="PepSY_2"/>
    <property type="match status" value="1"/>
</dbReference>
<feature type="chain" id="PRO_5002628238" description="PepSY domain-containing protein" evidence="1">
    <location>
        <begin position="26"/>
        <end position="91"/>
    </location>
</feature>
<accession>A0NX24</accession>
<gene>
    <name evidence="3" type="ORF">SIAM614_26963</name>
</gene>
<evidence type="ECO:0000313" key="3">
    <source>
        <dbReference type="EMBL" id="EAV42673.1"/>
    </source>
</evidence>
<protein>
    <recommendedName>
        <fullName evidence="2">PepSY domain-containing protein</fullName>
    </recommendedName>
</protein>
<comment type="caution">
    <text evidence="3">The sequence shown here is derived from an EMBL/GenBank/DDBJ whole genome shotgun (WGS) entry which is preliminary data.</text>
</comment>
<evidence type="ECO:0000259" key="2">
    <source>
        <dbReference type="Pfam" id="PF13670"/>
    </source>
</evidence>
<evidence type="ECO:0000256" key="1">
    <source>
        <dbReference type="SAM" id="SignalP"/>
    </source>
</evidence>
<evidence type="ECO:0000313" key="4">
    <source>
        <dbReference type="Proteomes" id="UP000004848"/>
    </source>
</evidence>
<name>A0NX24_ROSAI</name>
<organism evidence="3 4">
    <name type="scientific">Roseibium aggregatum (strain ATCC 25650 / DSM 13394 / JCM 20685 / NBRC 16684 / NCIMB 2208 / IAM 12614 / B1)</name>
    <name type="common">Stappia aggregata</name>
    <dbReference type="NCBI Taxonomy" id="384765"/>
    <lineage>
        <taxon>Bacteria</taxon>
        <taxon>Pseudomonadati</taxon>
        <taxon>Pseudomonadota</taxon>
        <taxon>Alphaproteobacteria</taxon>
        <taxon>Hyphomicrobiales</taxon>
        <taxon>Stappiaceae</taxon>
        <taxon>Roseibium</taxon>
    </lineage>
</organism>
<keyword evidence="1" id="KW-0732">Signal</keyword>
<dbReference type="InterPro" id="IPR025711">
    <property type="entry name" value="PepSY"/>
</dbReference>
<sequence>MKDNTMLKKSLAVICLCLAPVAAQAMPAVGDMVGTNPEEATAALAKAGCTVKEFEAEDGKIEAKCTDAENKRWEVYIDPKSGKITNVKNED</sequence>
<dbReference type="Proteomes" id="UP000004848">
    <property type="component" value="Unassembled WGS sequence"/>
</dbReference>
<dbReference type="EMBL" id="AAUW01000013">
    <property type="protein sequence ID" value="EAV42673.1"/>
    <property type="molecule type" value="Genomic_DNA"/>
</dbReference>
<feature type="domain" description="PepSY" evidence="2">
    <location>
        <begin position="12"/>
        <end position="86"/>
    </location>
</feature>
<proteinExistence type="predicted"/>
<feature type="signal peptide" evidence="1">
    <location>
        <begin position="1"/>
        <end position="25"/>
    </location>
</feature>
<dbReference type="AlphaFoldDB" id="A0NX24"/>
<reference evidence="3 4" key="1">
    <citation type="submission" date="2006-05" db="EMBL/GenBank/DDBJ databases">
        <authorList>
            <person name="King G."/>
            <person name="Ferriera S."/>
            <person name="Johnson J."/>
            <person name="Kravitz S."/>
            <person name="Beeson K."/>
            <person name="Sutton G."/>
            <person name="Rogers Y.-H."/>
            <person name="Friedman R."/>
            <person name="Frazier M."/>
            <person name="Venter J.C."/>
        </authorList>
    </citation>
    <scope>NUCLEOTIDE SEQUENCE [LARGE SCALE GENOMIC DNA]</scope>
    <source>
        <strain evidence="4">ATCC 25650 / DSM 13394 / JCM 20685 / NBRC 16684 / NCIMB 2208 / IAM 12614 / B1</strain>
    </source>
</reference>